<gene>
    <name evidence="8" type="ORF">DCAR_0522119</name>
</gene>
<evidence type="ECO:0000259" key="5">
    <source>
        <dbReference type="Pfam" id="PF03468"/>
    </source>
</evidence>
<dbReference type="InterPro" id="IPR045177">
    <property type="entry name" value="FDM1-5/IDN2"/>
</dbReference>
<evidence type="ECO:0000313" key="8">
    <source>
        <dbReference type="EMBL" id="WOH02730.1"/>
    </source>
</evidence>
<name>A0AAF0X7B1_DAUCS</name>
<dbReference type="Pfam" id="PF03468">
    <property type="entry name" value="XS"/>
    <property type="match status" value="1"/>
</dbReference>
<evidence type="ECO:0000256" key="3">
    <source>
        <dbReference type="SAM" id="Coils"/>
    </source>
</evidence>
<feature type="domain" description="Zinc finger-XS" evidence="7">
    <location>
        <begin position="43"/>
        <end position="84"/>
    </location>
</feature>
<reference evidence="8" key="1">
    <citation type="journal article" date="2016" name="Nat. Genet.">
        <title>A high-quality carrot genome assembly provides new insights into carotenoid accumulation and asterid genome evolution.</title>
        <authorList>
            <person name="Iorizzo M."/>
            <person name="Ellison S."/>
            <person name="Senalik D."/>
            <person name="Zeng P."/>
            <person name="Satapoomin P."/>
            <person name="Huang J."/>
            <person name="Bowman M."/>
            <person name="Iovene M."/>
            <person name="Sanseverino W."/>
            <person name="Cavagnaro P."/>
            <person name="Yildiz M."/>
            <person name="Macko-Podgorni A."/>
            <person name="Moranska E."/>
            <person name="Grzebelus E."/>
            <person name="Grzebelus D."/>
            <person name="Ashrafi H."/>
            <person name="Zheng Z."/>
            <person name="Cheng S."/>
            <person name="Spooner D."/>
            <person name="Van Deynze A."/>
            <person name="Simon P."/>
        </authorList>
    </citation>
    <scope>NUCLEOTIDE SEQUENCE</scope>
    <source>
        <tissue evidence="8">Leaf</tissue>
    </source>
</reference>
<evidence type="ECO:0000259" key="6">
    <source>
        <dbReference type="Pfam" id="PF03469"/>
    </source>
</evidence>
<organism evidence="8 9">
    <name type="scientific">Daucus carota subsp. sativus</name>
    <name type="common">Carrot</name>
    <dbReference type="NCBI Taxonomy" id="79200"/>
    <lineage>
        <taxon>Eukaryota</taxon>
        <taxon>Viridiplantae</taxon>
        <taxon>Streptophyta</taxon>
        <taxon>Embryophyta</taxon>
        <taxon>Tracheophyta</taxon>
        <taxon>Spermatophyta</taxon>
        <taxon>Magnoliopsida</taxon>
        <taxon>eudicotyledons</taxon>
        <taxon>Gunneridae</taxon>
        <taxon>Pentapetalae</taxon>
        <taxon>asterids</taxon>
        <taxon>campanulids</taxon>
        <taxon>Apiales</taxon>
        <taxon>Apiaceae</taxon>
        <taxon>Apioideae</taxon>
        <taxon>Scandiceae</taxon>
        <taxon>Daucinae</taxon>
        <taxon>Daucus</taxon>
        <taxon>Daucus sect. Daucus</taxon>
    </lineage>
</organism>
<dbReference type="Pfam" id="PF03469">
    <property type="entry name" value="XH"/>
    <property type="match status" value="1"/>
</dbReference>
<keyword evidence="1 3" id="KW-0175">Coiled coil</keyword>
<feature type="domain" description="XS" evidence="5">
    <location>
        <begin position="161"/>
        <end position="276"/>
    </location>
</feature>
<protein>
    <recommendedName>
        <fullName evidence="10">Factor of DNA methylation 1-5/IDN2 domain-containing protein</fullName>
    </recommendedName>
</protein>
<dbReference type="InterPro" id="IPR005380">
    <property type="entry name" value="XS_domain"/>
</dbReference>
<evidence type="ECO:0000256" key="2">
    <source>
        <dbReference type="ARBA" id="ARBA00023158"/>
    </source>
</evidence>
<dbReference type="KEGG" id="dcr:108220155"/>
<dbReference type="InterPro" id="IPR005379">
    <property type="entry name" value="FDM1-5/IDN2_XH"/>
</dbReference>
<dbReference type="PANTHER" id="PTHR21596">
    <property type="entry name" value="RIBONUCLEASE P SUBUNIT P38"/>
    <property type="match status" value="1"/>
</dbReference>
<evidence type="ECO:0008006" key="10">
    <source>
        <dbReference type="Google" id="ProtNLM"/>
    </source>
</evidence>
<feature type="coiled-coil region" evidence="3">
    <location>
        <begin position="373"/>
        <end position="519"/>
    </location>
</feature>
<keyword evidence="2" id="KW-0943">RNA-mediated gene silencing</keyword>
<dbReference type="InterPro" id="IPR005381">
    <property type="entry name" value="Znf-XS_domain"/>
</dbReference>
<keyword evidence="9" id="KW-1185">Reference proteome</keyword>
<feature type="domain" description="Factor of DNA methylation 1-5/IDN2" evidence="6">
    <location>
        <begin position="551"/>
        <end position="681"/>
    </location>
</feature>
<dbReference type="EMBL" id="CP093347">
    <property type="protein sequence ID" value="WOH02730.1"/>
    <property type="molecule type" value="Genomic_DNA"/>
</dbReference>
<dbReference type="GO" id="GO:0080188">
    <property type="term" value="P:gene silencing by siRNA-directed DNA methylation"/>
    <property type="evidence" value="ECO:0007669"/>
    <property type="project" value="InterPro"/>
</dbReference>
<dbReference type="PANTHER" id="PTHR21596:SF23">
    <property type="entry name" value="FACTOR OF DNA METHYLATION 4"/>
    <property type="match status" value="1"/>
</dbReference>
<feature type="region of interest" description="Disordered" evidence="4">
    <location>
        <begin position="97"/>
        <end position="123"/>
    </location>
</feature>
<dbReference type="AlphaFoldDB" id="A0AAF0X7B1"/>
<evidence type="ECO:0000256" key="1">
    <source>
        <dbReference type="ARBA" id="ARBA00023054"/>
    </source>
</evidence>
<dbReference type="Proteomes" id="UP000077755">
    <property type="component" value="Chromosome 5"/>
</dbReference>
<dbReference type="Pfam" id="PF03470">
    <property type="entry name" value="zf-XS"/>
    <property type="match status" value="1"/>
</dbReference>
<dbReference type="Gene3D" id="3.30.70.2890">
    <property type="entry name" value="XS domain"/>
    <property type="match status" value="1"/>
</dbReference>
<evidence type="ECO:0000313" key="9">
    <source>
        <dbReference type="Proteomes" id="UP000077755"/>
    </source>
</evidence>
<dbReference type="InterPro" id="IPR038588">
    <property type="entry name" value="XS_domain_sf"/>
</dbReference>
<accession>A0AAF0X7B1</accession>
<evidence type="ECO:0000256" key="4">
    <source>
        <dbReference type="SAM" id="MobiDB-lite"/>
    </source>
</evidence>
<proteinExistence type="predicted"/>
<evidence type="ECO:0000259" key="7">
    <source>
        <dbReference type="Pfam" id="PF03470"/>
    </source>
</evidence>
<sequence>MSRRRGSMRDPRNSEREDNIYRYYRDMKDGRERVKVSDEVFECPYCRQHEKKEYTYQQILNHACRIGTQSRTASSRSQERHLGLEMYLKRCFDRAPRSRTGLNRSGNDREHVRGSSGPTQLRDYNVVARRESQNSSGRVVRYNPPLRTNNRGADMKAEYGEELMVYPWMVVVANMPVEWQNDGQNGIYGGDGGQKLKKELTMQGYQPTKVRPVYNFRGHTGFCIVEFKKDWTGYDNAMRLANKFETNFHGKEQWEDKGGAKGVELYAWMASKTDYEKGGVIAGHLKKRADLRTIREIETEVKRLDAKLVCSITDTLDLKEKQCEEIKKNISNTEASFLNVMKQKEDMVKAFNEALVISQKQRRLAIESMYREHERINLELDAKRETLKLHEQELREREYLNETERRKLEHLKEEEKKNEKAIMEQKKADESMAKLVETHKKEKQQLYQRIIELQKQRDGKQQLELDIERLRGAVEVMRPISDGGDEEMKKKMESLKEDLKDKEEEFETLEDLYQTLVVKERKVNDELQDGRKELINGLKGRPSKNAKVGIKLMGDLNLKPIVSAAEKKYPPDEVEEKAMEFSSLLVEKLGDANWYPFKVIKVGEDNERVIDAEDEGLVLIKNEWGDEVYDSVVTALTELNEYNSSGRYPVPELWNLKEGKKATLAEGVEFILRLWKTKKRKR</sequence>
<reference evidence="8" key="2">
    <citation type="submission" date="2022-03" db="EMBL/GenBank/DDBJ databases">
        <title>Draft title - Genomic analysis of global carrot germplasm unveils the trajectory of domestication and the origin of high carotenoid orange carrot.</title>
        <authorList>
            <person name="Iorizzo M."/>
            <person name="Ellison S."/>
            <person name="Senalik D."/>
            <person name="Macko-Podgorni A."/>
            <person name="Grzebelus D."/>
            <person name="Bostan H."/>
            <person name="Rolling W."/>
            <person name="Curaba J."/>
            <person name="Simon P."/>
        </authorList>
    </citation>
    <scope>NUCLEOTIDE SEQUENCE</scope>
    <source>
        <tissue evidence="8">Leaf</tissue>
    </source>
</reference>